<proteinExistence type="predicted"/>
<dbReference type="InterPro" id="IPR006447">
    <property type="entry name" value="Myb_dom_plants"/>
</dbReference>
<keyword evidence="3" id="KW-0804">Transcription</keyword>
<gene>
    <name evidence="7" type="ORF">Cni_G14894</name>
</gene>
<name>A0AAQ3KCV0_9LILI</name>
<keyword evidence="1" id="KW-0805">Transcription regulation</keyword>
<evidence type="ECO:0000259" key="6">
    <source>
        <dbReference type="PROSITE" id="PS51294"/>
    </source>
</evidence>
<dbReference type="GO" id="GO:0003677">
    <property type="term" value="F:DNA binding"/>
    <property type="evidence" value="ECO:0007669"/>
    <property type="project" value="UniProtKB-KW"/>
</dbReference>
<dbReference type="InterPro" id="IPR046955">
    <property type="entry name" value="PHR1-like"/>
</dbReference>
<dbReference type="Gene3D" id="1.10.10.60">
    <property type="entry name" value="Homeodomain-like"/>
    <property type="match status" value="1"/>
</dbReference>
<dbReference type="InterPro" id="IPR025756">
    <property type="entry name" value="Myb_CC_LHEQLE"/>
</dbReference>
<reference evidence="7 8" key="1">
    <citation type="submission" date="2023-10" db="EMBL/GenBank/DDBJ databases">
        <title>Chromosome-scale genome assembly provides insights into flower coloration mechanisms of Canna indica.</title>
        <authorList>
            <person name="Li C."/>
        </authorList>
    </citation>
    <scope>NUCLEOTIDE SEQUENCE [LARGE SCALE GENOMIC DNA]</scope>
    <source>
        <tissue evidence="7">Flower</tissue>
    </source>
</reference>
<keyword evidence="8" id="KW-1185">Reference proteome</keyword>
<feature type="domain" description="HTH myb-type" evidence="6">
    <location>
        <begin position="254"/>
        <end position="314"/>
    </location>
</feature>
<dbReference type="PANTHER" id="PTHR31499">
    <property type="entry name" value="MYB FAMILY TRANSCRIPTION FACTOR PHL11"/>
    <property type="match status" value="1"/>
</dbReference>
<dbReference type="InterPro" id="IPR017930">
    <property type="entry name" value="Myb_dom"/>
</dbReference>
<dbReference type="Pfam" id="PF14379">
    <property type="entry name" value="Myb_CC_LHEQLE"/>
    <property type="match status" value="1"/>
</dbReference>
<feature type="compositionally biased region" description="Basic and acidic residues" evidence="5">
    <location>
        <begin position="443"/>
        <end position="456"/>
    </location>
</feature>
<feature type="region of interest" description="Disordered" evidence="5">
    <location>
        <begin position="429"/>
        <end position="474"/>
    </location>
</feature>
<dbReference type="FunFam" id="1.10.10.60:FF:000002">
    <property type="entry name" value="Myb family transcription factor"/>
    <property type="match status" value="1"/>
</dbReference>
<dbReference type="Pfam" id="PF00249">
    <property type="entry name" value="Myb_DNA-binding"/>
    <property type="match status" value="1"/>
</dbReference>
<dbReference type="PANTHER" id="PTHR31499:SF80">
    <property type="entry name" value="HTH MYB-TYPE DOMAIN-CONTAINING PROTEIN"/>
    <property type="match status" value="1"/>
</dbReference>
<evidence type="ECO:0000256" key="3">
    <source>
        <dbReference type="ARBA" id="ARBA00023163"/>
    </source>
</evidence>
<organism evidence="7 8">
    <name type="scientific">Canna indica</name>
    <name type="common">Indian-shot</name>
    <dbReference type="NCBI Taxonomy" id="4628"/>
    <lineage>
        <taxon>Eukaryota</taxon>
        <taxon>Viridiplantae</taxon>
        <taxon>Streptophyta</taxon>
        <taxon>Embryophyta</taxon>
        <taxon>Tracheophyta</taxon>
        <taxon>Spermatophyta</taxon>
        <taxon>Magnoliopsida</taxon>
        <taxon>Liliopsida</taxon>
        <taxon>Zingiberales</taxon>
        <taxon>Cannaceae</taxon>
        <taxon>Canna</taxon>
    </lineage>
</organism>
<accession>A0AAQ3KCV0</accession>
<evidence type="ECO:0000256" key="5">
    <source>
        <dbReference type="SAM" id="MobiDB-lite"/>
    </source>
</evidence>
<sequence>MYTWKKVETPSALPSANVNIEQLCNSGTFEVMSSPLPVRPAIIQDMFPKLPNCHQITMEKEIRSNSVSHYTPFVASTGNVQPLYSPPSGFSSDINFSSILLHERHTNNTPFDSQSPNAGVSLPSTYSSFTAAFQTPADNFAKDPTKAIWSLDSVEGILNYSDDEITGNTQIQSSSVMVSDDLSKQKEWWSDMMNDDWKEILDDTTAVESQQKVVYPPTQASHNISVHQLQSHQSVPCHSGDLYAVTSPLSAATTSAKPRMRWTPELHECFVNAVNQLGGSEKATPKGVLKLMKVEGLTIYHVKSHLQKYRTAHYRPDSSEGMSERKTAQSEDIPALDMKTGIGLNEALRLQMEVQKQLHEQLEIQRNLQLRIEEQGRCLQMMFEKQCKSTMEKLHVPSTVEEPSNISSDPINCIVENEIPEAGNSSIDLKKAESSRQVGNKFKMPEVEHSNLKETDPSTGCPSSAKYARIDYEA</sequence>
<evidence type="ECO:0000256" key="2">
    <source>
        <dbReference type="ARBA" id="ARBA00023125"/>
    </source>
</evidence>
<protein>
    <submittedName>
        <fullName evidence="7">Protein PHOSPHATE STARVATION RESPONSE 2 isoform X1</fullName>
    </submittedName>
</protein>
<dbReference type="Proteomes" id="UP001327560">
    <property type="component" value="Chromosome 4"/>
</dbReference>
<keyword evidence="4" id="KW-0539">Nucleus</keyword>
<dbReference type="EMBL" id="CP136893">
    <property type="protein sequence ID" value="WOL06162.1"/>
    <property type="molecule type" value="Genomic_DNA"/>
</dbReference>
<dbReference type="SUPFAM" id="SSF46689">
    <property type="entry name" value="Homeodomain-like"/>
    <property type="match status" value="1"/>
</dbReference>
<dbReference type="AlphaFoldDB" id="A0AAQ3KCV0"/>
<dbReference type="InterPro" id="IPR009057">
    <property type="entry name" value="Homeodomain-like_sf"/>
</dbReference>
<evidence type="ECO:0000313" key="8">
    <source>
        <dbReference type="Proteomes" id="UP001327560"/>
    </source>
</evidence>
<evidence type="ECO:0000313" key="7">
    <source>
        <dbReference type="EMBL" id="WOL06162.1"/>
    </source>
</evidence>
<dbReference type="GO" id="GO:0003700">
    <property type="term" value="F:DNA-binding transcription factor activity"/>
    <property type="evidence" value="ECO:0007669"/>
    <property type="project" value="InterPro"/>
</dbReference>
<keyword evidence="2" id="KW-0238">DNA-binding</keyword>
<dbReference type="NCBIfam" id="TIGR01557">
    <property type="entry name" value="myb_SHAQKYF"/>
    <property type="match status" value="1"/>
</dbReference>
<dbReference type="PROSITE" id="PS51294">
    <property type="entry name" value="HTH_MYB"/>
    <property type="match status" value="1"/>
</dbReference>
<evidence type="ECO:0000256" key="1">
    <source>
        <dbReference type="ARBA" id="ARBA00023015"/>
    </source>
</evidence>
<evidence type="ECO:0000256" key="4">
    <source>
        <dbReference type="ARBA" id="ARBA00023242"/>
    </source>
</evidence>
<dbReference type="InterPro" id="IPR001005">
    <property type="entry name" value="SANT/Myb"/>
</dbReference>